<organism evidence="2 3">
    <name type="scientific">Ciona intestinalis</name>
    <name type="common">Transparent sea squirt</name>
    <name type="synonym">Ascidia intestinalis</name>
    <dbReference type="NCBI Taxonomy" id="7719"/>
    <lineage>
        <taxon>Eukaryota</taxon>
        <taxon>Metazoa</taxon>
        <taxon>Chordata</taxon>
        <taxon>Tunicata</taxon>
        <taxon>Ascidiacea</taxon>
        <taxon>Phlebobranchia</taxon>
        <taxon>Cionidae</taxon>
        <taxon>Ciona</taxon>
    </lineage>
</organism>
<protein>
    <submittedName>
        <fullName evidence="2">Uncharacterized LOC100185917</fullName>
    </submittedName>
</protein>
<feature type="compositionally biased region" description="Polar residues" evidence="1">
    <location>
        <begin position="176"/>
        <end position="195"/>
    </location>
</feature>
<reference evidence="2" key="3">
    <citation type="submission" date="2025-09" db="UniProtKB">
        <authorList>
            <consortium name="Ensembl"/>
        </authorList>
    </citation>
    <scope>IDENTIFICATION</scope>
</reference>
<evidence type="ECO:0000313" key="3">
    <source>
        <dbReference type="Proteomes" id="UP000008144"/>
    </source>
</evidence>
<feature type="region of interest" description="Disordered" evidence="1">
    <location>
        <begin position="70"/>
        <end position="132"/>
    </location>
</feature>
<dbReference type="AlphaFoldDB" id="F7AK95"/>
<sequence length="487" mass="54304">MDPAALPPPPTPIEMEEIQSFQGPKEDSVFVATTEKPAASPNRLNVMQRFAKASEHVYERIAAKRERIFSRNSFPDSAPPSAANSTHGTPYLTPRGTDKKSNEYVLTELEKKKQKSPKGILRPGVNGNQPLRISVTVTNPEGQQVENSAYKSQLSVEDNMSDIDRKQRWSRVPTPRVSSPGNRFFSNTNQGTDKVQSVKYGTPSDEPVTLLRPTPDKKEKTGFKKMLLKLKTSPKDKSLHSYDSVPHEPRVASSKPRVYIPSATASIEGMEDDDVSMWSDSTFDDLDSDDFASPTCEESLTARKTARRTRNRQKYKSRSMATLNTDVNDQIPRQPHSATPVIMHPNSDVRSARSDTSVAEEKFSFPDNSNCLAVKPQGHQEGYLDMSIHANGNVDPLNRKDVKSWVNLGAPPLPQKPKSPYQKVIKKKNSPGLEPQSSKSPQRELDLDEKYVTSISIDVPSVRHYMGDGLETDKHGYLHLGFPEHNA</sequence>
<evidence type="ECO:0000256" key="1">
    <source>
        <dbReference type="SAM" id="MobiDB-lite"/>
    </source>
</evidence>
<dbReference type="Proteomes" id="UP000008144">
    <property type="component" value="Unassembled WGS sequence"/>
</dbReference>
<dbReference type="HOGENOM" id="CLU_560141_0_0_1"/>
<feature type="region of interest" description="Disordered" evidence="1">
    <location>
        <begin position="328"/>
        <end position="348"/>
    </location>
</feature>
<dbReference type="InParanoid" id="F7AK95"/>
<feature type="region of interest" description="Disordered" evidence="1">
    <location>
        <begin position="160"/>
        <end position="257"/>
    </location>
</feature>
<keyword evidence="3" id="KW-1185">Reference proteome</keyword>
<reference evidence="3" key="1">
    <citation type="journal article" date="2002" name="Science">
        <title>The draft genome of Ciona intestinalis: insights into chordate and vertebrate origins.</title>
        <authorList>
            <person name="Dehal P."/>
            <person name="Satou Y."/>
            <person name="Campbell R.K."/>
            <person name="Chapman J."/>
            <person name="Degnan B."/>
            <person name="De Tomaso A."/>
            <person name="Davidson B."/>
            <person name="Di Gregorio A."/>
            <person name="Gelpke M."/>
            <person name="Goodstein D.M."/>
            <person name="Harafuji N."/>
            <person name="Hastings K.E."/>
            <person name="Ho I."/>
            <person name="Hotta K."/>
            <person name="Huang W."/>
            <person name="Kawashima T."/>
            <person name="Lemaire P."/>
            <person name="Martinez D."/>
            <person name="Meinertzhagen I.A."/>
            <person name="Necula S."/>
            <person name="Nonaka M."/>
            <person name="Putnam N."/>
            <person name="Rash S."/>
            <person name="Saiga H."/>
            <person name="Satake M."/>
            <person name="Terry A."/>
            <person name="Yamada L."/>
            <person name="Wang H.G."/>
            <person name="Awazu S."/>
            <person name="Azumi K."/>
            <person name="Boore J."/>
            <person name="Branno M."/>
            <person name="Chin-Bow S."/>
            <person name="DeSantis R."/>
            <person name="Doyle S."/>
            <person name="Francino P."/>
            <person name="Keys D.N."/>
            <person name="Haga S."/>
            <person name="Hayashi H."/>
            <person name="Hino K."/>
            <person name="Imai K.S."/>
            <person name="Inaba K."/>
            <person name="Kano S."/>
            <person name="Kobayashi K."/>
            <person name="Kobayashi M."/>
            <person name="Lee B.I."/>
            <person name="Makabe K.W."/>
            <person name="Manohar C."/>
            <person name="Matassi G."/>
            <person name="Medina M."/>
            <person name="Mochizuki Y."/>
            <person name="Mount S."/>
            <person name="Morishita T."/>
            <person name="Miura S."/>
            <person name="Nakayama A."/>
            <person name="Nishizaka S."/>
            <person name="Nomoto H."/>
            <person name="Ohta F."/>
            <person name="Oishi K."/>
            <person name="Rigoutsos I."/>
            <person name="Sano M."/>
            <person name="Sasaki A."/>
            <person name="Sasakura Y."/>
            <person name="Shoguchi E."/>
            <person name="Shin-i T."/>
            <person name="Spagnuolo A."/>
            <person name="Stainier D."/>
            <person name="Suzuki M.M."/>
            <person name="Tassy O."/>
            <person name="Takatori N."/>
            <person name="Tokuoka M."/>
            <person name="Yagi K."/>
            <person name="Yoshizaki F."/>
            <person name="Wada S."/>
            <person name="Zhang C."/>
            <person name="Hyatt P.D."/>
            <person name="Larimer F."/>
            <person name="Detter C."/>
            <person name="Doggett N."/>
            <person name="Glavina T."/>
            <person name="Hawkins T."/>
            <person name="Richardson P."/>
            <person name="Lucas S."/>
            <person name="Kohara Y."/>
            <person name="Levine M."/>
            <person name="Satoh N."/>
            <person name="Rokhsar D.S."/>
        </authorList>
    </citation>
    <scope>NUCLEOTIDE SEQUENCE [LARGE SCALE GENOMIC DNA]</scope>
</reference>
<proteinExistence type="predicted"/>
<name>F7AK95_CIOIN</name>
<dbReference type="Ensembl" id="ENSCINT00000005078.3">
    <property type="protein sequence ID" value="ENSCINP00000005078.3"/>
    <property type="gene ID" value="ENSCING00000002498.3"/>
</dbReference>
<feature type="compositionally biased region" description="Basic and acidic residues" evidence="1">
    <location>
        <begin position="233"/>
        <end position="250"/>
    </location>
</feature>
<accession>F7AK95</accession>
<reference evidence="2" key="2">
    <citation type="submission" date="2025-08" db="UniProtKB">
        <authorList>
            <consortium name="Ensembl"/>
        </authorList>
    </citation>
    <scope>IDENTIFICATION</scope>
</reference>
<evidence type="ECO:0000313" key="2">
    <source>
        <dbReference type="Ensembl" id="ENSCINP00000005078.3"/>
    </source>
</evidence>
<gene>
    <name evidence="2" type="primary">LOC100185917</name>
</gene>